<evidence type="ECO:0000259" key="5">
    <source>
        <dbReference type="PROSITE" id="PS51898"/>
    </source>
</evidence>
<dbReference type="Gene3D" id="1.10.150.130">
    <property type="match status" value="1"/>
</dbReference>
<keyword evidence="3" id="KW-0238">DNA-binding</keyword>
<dbReference type="InterPro" id="IPR010998">
    <property type="entry name" value="Integrase_recombinase_N"/>
</dbReference>
<organism evidence="6">
    <name type="scientific">hydrothermal vent metagenome</name>
    <dbReference type="NCBI Taxonomy" id="652676"/>
    <lineage>
        <taxon>unclassified sequences</taxon>
        <taxon>metagenomes</taxon>
        <taxon>ecological metagenomes</taxon>
    </lineage>
</organism>
<dbReference type="InterPro" id="IPR013762">
    <property type="entry name" value="Integrase-like_cat_sf"/>
</dbReference>
<dbReference type="EMBL" id="UOFT01000067">
    <property type="protein sequence ID" value="VAW98566.1"/>
    <property type="molecule type" value="Genomic_DNA"/>
</dbReference>
<dbReference type="Pfam" id="PF13495">
    <property type="entry name" value="Phage_int_SAM_4"/>
    <property type="match status" value="1"/>
</dbReference>
<sequence>MENQSVSRFWGKFSKKSIKYGIKPDSILWMVKHAEGYIRYYPNEKLVAHKAEFVTHYLNMKYRNPLLLDWQFRQNLLAIKILFTEMVHVSWALSYAWGDWDKKADALKSKHKTTKDFSPDDLKRLKESLNDKNDSSHGLFKKVFKKHPQYVEGLVKSIRLQHYSTRTEEAYLGWFMRFIVFHNMKDPATLMERDISAYLEYLVFKRKVSSSTQSQALNALVYFYKSVLDRDLSDCIEFARSKKPKRLPVVLSKNEVHKLFSLMDKGRIHSLLVHLLYGCGMRLMECVRLRILDVDFDYHQILVREAKGKKDRVVPIPQKIVGRLQKQIEAVKVLHRQDIEQGYGSVFMPEALLRKYPSFDKDIKWQYVFPATVISKDPRSGVMRRHHLHESVLQKYIKRVTDKAGINKRVTCHVLRHSFATHLLENGYDIRTVQELLGHADVSTTMIYTHVLNKPGVTVTSPLDMLEV</sequence>
<accession>A0A3B1B0G9</accession>
<reference evidence="6" key="1">
    <citation type="submission" date="2018-06" db="EMBL/GenBank/DDBJ databases">
        <authorList>
            <person name="Zhirakovskaya E."/>
        </authorList>
    </citation>
    <scope>NUCLEOTIDE SEQUENCE</scope>
</reference>
<dbReference type="Gene3D" id="1.10.443.10">
    <property type="entry name" value="Intergrase catalytic core"/>
    <property type="match status" value="1"/>
</dbReference>
<keyword evidence="2" id="KW-0229">DNA integration</keyword>
<dbReference type="CDD" id="cd01193">
    <property type="entry name" value="INT_IntI_C"/>
    <property type="match status" value="1"/>
</dbReference>
<dbReference type="PANTHER" id="PTHR30349:SF64">
    <property type="entry name" value="PROPHAGE INTEGRASE INTD-RELATED"/>
    <property type="match status" value="1"/>
</dbReference>
<keyword evidence="4" id="KW-0233">DNA recombination</keyword>
<protein>
    <submittedName>
        <fullName evidence="6">Integron integrase IntIPac</fullName>
    </submittedName>
</protein>
<evidence type="ECO:0000313" key="6">
    <source>
        <dbReference type="EMBL" id="VAW98566.1"/>
    </source>
</evidence>
<proteinExistence type="inferred from homology"/>
<evidence type="ECO:0000256" key="3">
    <source>
        <dbReference type="ARBA" id="ARBA00023125"/>
    </source>
</evidence>
<evidence type="ECO:0000256" key="4">
    <source>
        <dbReference type="ARBA" id="ARBA00023172"/>
    </source>
</evidence>
<evidence type="ECO:0000256" key="2">
    <source>
        <dbReference type="ARBA" id="ARBA00022908"/>
    </source>
</evidence>
<dbReference type="InterPro" id="IPR011010">
    <property type="entry name" value="DNA_brk_join_enz"/>
</dbReference>
<feature type="domain" description="Tyr recombinase" evidence="5">
    <location>
        <begin position="246"/>
        <end position="461"/>
    </location>
</feature>
<dbReference type="AlphaFoldDB" id="A0A3B1B0G9"/>
<comment type="similarity">
    <text evidence="1">Belongs to the 'phage' integrase family.</text>
</comment>
<dbReference type="Pfam" id="PF00589">
    <property type="entry name" value="Phage_integrase"/>
    <property type="match status" value="1"/>
</dbReference>
<dbReference type="InterPro" id="IPR050090">
    <property type="entry name" value="Tyrosine_recombinase_XerCD"/>
</dbReference>
<dbReference type="InterPro" id="IPR011946">
    <property type="entry name" value="Integrase_integron-type"/>
</dbReference>
<dbReference type="InterPro" id="IPR004107">
    <property type="entry name" value="Integrase_SAM-like_N"/>
</dbReference>
<dbReference type="GO" id="GO:0006310">
    <property type="term" value="P:DNA recombination"/>
    <property type="evidence" value="ECO:0007669"/>
    <property type="project" value="UniProtKB-KW"/>
</dbReference>
<evidence type="ECO:0000256" key="1">
    <source>
        <dbReference type="ARBA" id="ARBA00008857"/>
    </source>
</evidence>
<dbReference type="NCBIfam" id="TIGR02249">
    <property type="entry name" value="integrase_gron"/>
    <property type="match status" value="1"/>
</dbReference>
<name>A0A3B1B0G9_9ZZZZ</name>
<dbReference type="GO" id="GO:0003677">
    <property type="term" value="F:DNA binding"/>
    <property type="evidence" value="ECO:0007669"/>
    <property type="project" value="UniProtKB-KW"/>
</dbReference>
<dbReference type="PROSITE" id="PS51898">
    <property type="entry name" value="TYR_RECOMBINASE"/>
    <property type="match status" value="1"/>
</dbReference>
<dbReference type="GO" id="GO:0015074">
    <property type="term" value="P:DNA integration"/>
    <property type="evidence" value="ECO:0007669"/>
    <property type="project" value="UniProtKB-KW"/>
</dbReference>
<dbReference type="SUPFAM" id="SSF56349">
    <property type="entry name" value="DNA breaking-rejoining enzymes"/>
    <property type="match status" value="1"/>
</dbReference>
<dbReference type="PANTHER" id="PTHR30349">
    <property type="entry name" value="PHAGE INTEGRASE-RELATED"/>
    <property type="match status" value="1"/>
</dbReference>
<dbReference type="InterPro" id="IPR002104">
    <property type="entry name" value="Integrase_catalytic"/>
</dbReference>
<gene>
    <name evidence="6" type="ORF">MNBD_GAMMA23-2512</name>
</gene>